<dbReference type="GO" id="GO:0022900">
    <property type="term" value="P:electron transport chain"/>
    <property type="evidence" value="ECO:0007669"/>
    <property type="project" value="UniProtKB-UniRule"/>
</dbReference>
<sequence length="345" mass="36967">MEATKKEHELIVSVSPHVKSEETTSRIMWTVSLSLLPALLSGLYFFGLKALFITALCIISSAVSEQLFMKIVGKKSPVGDGSAFLTGLLLGMNMPASLWSFSPFTAHVPVIASFVAVVITKQLFGGLGFNVFNPALIGRAFALISWPKAMTIWMEPTASFLAMDAKTTATPLGVLKEAGMAELIKVFGDKMNLYQHLLTGNRAGSIGETSAIALLIGGLFLLYKRYITWHIPASFLGTAAIIAWVFGAKGSFFAGDPIIHLLSGGMMLGAFFMATDYVTSPSMRNGQILFGAGCGALTMLIRLKGGFPEGVMFAILIMNCFAPLIDRGFKSKVFGAVKPKAKEAK</sequence>
<keyword evidence="8 10" id="KW-1133">Transmembrane helix</keyword>
<dbReference type="Proteomes" id="UP000245125">
    <property type="component" value="Unassembled WGS sequence"/>
</dbReference>
<keyword evidence="9 10" id="KW-0472">Membrane</keyword>
<evidence type="ECO:0000256" key="1">
    <source>
        <dbReference type="ARBA" id="ARBA00022448"/>
    </source>
</evidence>
<evidence type="ECO:0000256" key="7">
    <source>
        <dbReference type="ARBA" id="ARBA00022982"/>
    </source>
</evidence>
<name>A0A2U3QGJ2_9BACT</name>
<evidence type="ECO:0000256" key="8">
    <source>
        <dbReference type="ARBA" id="ARBA00022989"/>
    </source>
</evidence>
<feature type="transmembrane region" description="Helical" evidence="10">
    <location>
        <begin position="258"/>
        <end position="275"/>
    </location>
</feature>
<evidence type="ECO:0000256" key="10">
    <source>
        <dbReference type="HAMAP-Rule" id="MF_00462"/>
    </source>
</evidence>
<organism evidence="11 12">
    <name type="scientific">Candidatus Sulfobium mesophilum</name>
    <dbReference type="NCBI Taxonomy" id="2016548"/>
    <lineage>
        <taxon>Bacteria</taxon>
        <taxon>Pseudomonadati</taxon>
        <taxon>Nitrospirota</taxon>
        <taxon>Nitrospiria</taxon>
        <taxon>Nitrospirales</taxon>
        <taxon>Nitrospiraceae</taxon>
        <taxon>Candidatus Sulfobium</taxon>
    </lineage>
</organism>
<comment type="caution">
    <text evidence="10">Lacks conserved residue(s) required for the propagation of feature annotation.</text>
</comment>
<keyword evidence="12" id="KW-1185">Reference proteome</keyword>
<keyword evidence="3 10" id="KW-0285">Flavoprotein</keyword>
<dbReference type="EMBL" id="OUUY01000069">
    <property type="protein sequence ID" value="SPQ00455.1"/>
    <property type="molecule type" value="Genomic_DNA"/>
</dbReference>
<comment type="subunit">
    <text evidence="10">The complex is composed of six subunits: RnfA, RnfB, RnfC, RnfD, RnfE and RnfG.</text>
</comment>
<dbReference type="PANTHER" id="PTHR30578:SF0">
    <property type="entry name" value="ION-TRANSLOCATING OXIDOREDUCTASE COMPLEX SUBUNIT D"/>
    <property type="match status" value="1"/>
</dbReference>
<feature type="transmembrane region" description="Helical" evidence="10">
    <location>
        <begin position="229"/>
        <end position="246"/>
    </location>
</feature>
<dbReference type="PANTHER" id="PTHR30578">
    <property type="entry name" value="ELECTRON TRANSPORT COMPLEX PROTEIN RNFD"/>
    <property type="match status" value="1"/>
</dbReference>
<dbReference type="Pfam" id="PF03116">
    <property type="entry name" value="NQR2_RnfD_RnfE"/>
    <property type="match status" value="1"/>
</dbReference>
<reference evidence="12" key="1">
    <citation type="submission" date="2018-03" db="EMBL/GenBank/DDBJ databases">
        <authorList>
            <person name="Zecchin S."/>
        </authorList>
    </citation>
    <scope>NUCLEOTIDE SEQUENCE [LARGE SCALE GENOMIC DNA]</scope>
</reference>
<evidence type="ECO:0000256" key="4">
    <source>
        <dbReference type="ARBA" id="ARBA00022643"/>
    </source>
</evidence>
<comment type="subcellular location">
    <subcellularLocation>
        <location evidence="10">Cell membrane</location>
        <topology evidence="10">Multi-pass membrane protein</topology>
    </subcellularLocation>
</comment>
<proteinExistence type="inferred from homology"/>
<evidence type="ECO:0000256" key="5">
    <source>
        <dbReference type="ARBA" id="ARBA00022692"/>
    </source>
</evidence>
<feature type="transmembrane region" description="Helical" evidence="10">
    <location>
        <begin position="311"/>
        <end position="329"/>
    </location>
</feature>
<keyword evidence="7 10" id="KW-0249">Electron transport</keyword>
<accession>A0A2U3QGJ2</accession>
<evidence type="ECO:0000313" key="11">
    <source>
        <dbReference type="EMBL" id="SPQ00455.1"/>
    </source>
</evidence>
<evidence type="ECO:0000256" key="9">
    <source>
        <dbReference type="ARBA" id="ARBA00023136"/>
    </source>
</evidence>
<keyword evidence="2 10" id="KW-0597">Phosphoprotein</keyword>
<dbReference type="AlphaFoldDB" id="A0A2U3QGJ2"/>
<feature type="transmembrane region" description="Helical" evidence="10">
    <location>
        <begin position="81"/>
        <end position="100"/>
    </location>
</feature>
<comment type="similarity">
    <text evidence="10">Belongs to the NqrB/RnfD family.</text>
</comment>
<dbReference type="GO" id="GO:0005886">
    <property type="term" value="C:plasma membrane"/>
    <property type="evidence" value="ECO:0007669"/>
    <property type="project" value="UniProtKB-SubCell"/>
</dbReference>
<dbReference type="HAMAP" id="MF_00462">
    <property type="entry name" value="RsxD_RnfD"/>
    <property type="match status" value="1"/>
</dbReference>
<comment type="cofactor">
    <cofactor evidence="10">
        <name>FMN</name>
        <dbReference type="ChEBI" id="CHEBI:58210"/>
    </cofactor>
</comment>
<dbReference type="NCBIfam" id="TIGR01946">
    <property type="entry name" value="rnfD"/>
    <property type="match status" value="1"/>
</dbReference>
<comment type="function">
    <text evidence="10">Part of a membrane-bound complex that couples electron transfer with translocation of ions across the membrane.</text>
</comment>
<keyword evidence="4 10" id="KW-0288">FMN</keyword>
<dbReference type="InterPro" id="IPR011303">
    <property type="entry name" value="RnfD_bac"/>
</dbReference>
<protein>
    <recommendedName>
        <fullName evidence="10">Ion-translocating oxidoreductase complex subunit D</fullName>
        <ecNumber evidence="10">7.-.-.-</ecNumber>
    </recommendedName>
    <alternativeName>
        <fullName evidence="10">Rnf electron transport complex subunit D</fullName>
    </alternativeName>
</protein>
<keyword evidence="5 10" id="KW-0812">Transmembrane</keyword>
<evidence type="ECO:0000256" key="2">
    <source>
        <dbReference type="ARBA" id="ARBA00022553"/>
    </source>
</evidence>
<keyword evidence="6 10" id="KW-1278">Translocase</keyword>
<dbReference type="InterPro" id="IPR004338">
    <property type="entry name" value="NqrB/RnfD"/>
</dbReference>
<feature type="transmembrane region" description="Helical" evidence="10">
    <location>
        <begin position="106"/>
        <end position="124"/>
    </location>
</feature>
<evidence type="ECO:0000313" key="12">
    <source>
        <dbReference type="Proteomes" id="UP000245125"/>
    </source>
</evidence>
<keyword evidence="1 10" id="KW-0813">Transport</keyword>
<keyword evidence="10" id="KW-1003">Cell membrane</keyword>
<dbReference type="GO" id="GO:0055085">
    <property type="term" value="P:transmembrane transport"/>
    <property type="evidence" value="ECO:0007669"/>
    <property type="project" value="InterPro"/>
</dbReference>
<dbReference type="EC" id="7.-.-.-" evidence="10"/>
<dbReference type="OrthoDB" id="9776359at2"/>
<feature type="modified residue" description="FMN phosphoryl threonine" evidence="10">
    <location>
        <position position="170"/>
    </location>
</feature>
<evidence type="ECO:0000256" key="6">
    <source>
        <dbReference type="ARBA" id="ARBA00022967"/>
    </source>
</evidence>
<gene>
    <name evidence="10" type="primary">rnfD</name>
    <name evidence="11" type="ORF">NBG4_240019</name>
</gene>
<evidence type="ECO:0000256" key="3">
    <source>
        <dbReference type="ARBA" id="ARBA00022630"/>
    </source>
</evidence>